<dbReference type="Proteomes" id="UP001152797">
    <property type="component" value="Unassembled WGS sequence"/>
</dbReference>
<evidence type="ECO:0000313" key="1">
    <source>
        <dbReference type="EMBL" id="CAI4008974.1"/>
    </source>
</evidence>
<reference evidence="2 3" key="2">
    <citation type="submission" date="2024-05" db="EMBL/GenBank/DDBJ databases">
        <authorList>
            <person name="Chen Y."/>
            <person name="Shah S."/>
            <person name="Dougan E. K."/>
            <person name="Thang M."/>
            <person name="Chan C."/>
        </authorList>
    </citation>
    <scope>NUCLEOTIDE SEQUENCE [LARGE SCALE GENOMIC DNA]</scope>
</reference>
<feature type="non-terminal residue" evidence="1">
    <location>
        <position position="1"/>
    </location>
</feature>
<reference evidence="1" key="1">
    <citation type="submission" date="2022-10" db="EMBL/GenBank/DDBJ databases">
        <authorList>
            <person name="Chen Y."/>
            <person name="Dougan E. K."/>
            <person name="Chan C."/>
            <person name="Rhodes N."/>
            <person name="Thang M."/>
        </authorList>
    </citation>
    <scope>NUCLEOTIDE SEQUENCE</scope>
</reference>
<dbReference type="EMBL" id="CAMXCT010004434">
    <property type="protein sequence ID" value="CAI4008974.1"/>
    <property type="molecule type" value="Genomic_DNA"/>
</dbReference>
<name>A0A9P1DHD4_9DINO</name>
<keyword evidence="3" id="KW-1185">Reference proteome</keyword>
<evidence type="ECO:0000313" key="2">
    <source>
        <dbReference type="EMBL" id="CAL4796286.1"/>
    </source>
</evidence>
<protein>
    <submittedName>
        <fullName evidence="1">Uncharacterized protein</fullName>
    </submittedName>
</protein>
<gene>
    <name evidence="1" type="ORF">C1SCF055_LOCUS34364</name>
</gene>
<sequence>MPGFGLAFLLSRLGDGARGASALAKRATAVRLPLRPRQTSIVATRAAKEPPTQAGSKRSLATLALVAGAFRSTKRREQRLRRIGSSRVALGGMMRMISPDEALPGRETELPISSTHAVLGTPMKGTGGDYAFAVDRNGFHWKCVNRLQIQGDPGHHENWACIPLACYNEEGNIASGFKFDEDCKRPWLVGNDDGAVVADAPQNAEEYPPIELLKRPLRPDEMTMPSWLGL</sequence>
<organism evidence="1">
    <name type="scientific">Cladocopium goreaui</name>
    <dbReference type="NCBI Taxonomy" id="2562237"/>
    <lineage>
        <taxon>Eukaryota</taxon>
        <taxon>Sar</taxon>
        <taxon>Alveolata</taxon>
        <taxon>Dinophyceae</taxon>
        <taxon>Suessiales</taxon>
        <taxon>Symbiodiniaceae</taxon>
        <taxon>Cladocopium</taxon>
    </lineage>
</organism>
<dbReference type="AlphaFoldDB" id="A0A9P1DHD4"/>
<accession>A0A9P1DHD4</accession>
<evidence type="ECO:0000313" key="3">
    <source>
        <dbReference type="Proteomes" id="UP001152797"/>
    </source>
</evidence>
<dbReference type="OrthoDB" id="443926at2759"/>
<proteinExistence type="predicted"/>
<dbReference type="EMBL" id="CAMXCT020004434">
    <property type="protein sequence ID" value="CAL1162349.1"/>
    <property type="molecule type" value="Genomic_DNA"/>
</dbReference>
<comment type="caution">
    <text evidence="1">The sequence shown here is derived from an EMBL/GenBank/DDBJ whole genome shotgun (WGS) entry which is preliminary data.</text>
</comment>
<dbReference type="EMBL" id="CAMXCT030004434">
    <property type="protein sequence ID" value="CAL4796286.1"/>
    <property type="molecule type" value="Genomic_DNA"/>
</dbReference>